<evidence type="ECO:0000256" key="1">
    <source>
        <dbReference type="SAM" id="MobiDB-lite"/>
    </source>
</evidence>
<dbReference type="AlphaFoldDB" id="A0A1H3IN08"/>
<evidence type="ECO:0000313" key="2">
    <source>
        <dbReference type="EMBL" id="SDY29213.1"/>
    </source>
</evidence>
<dbReference type="OrthoDB" id="9014at2157"/>
<dbReference type="STRING" id="660517.SAMN04487946_11098"/>
<keyword evidence="3" id="KW-1185">Reference proteome</keyword>
<dbReference type="PANTHER" id="PTHR31118">
    <property type="entry name" value="CYCLASE-LIKE PROTEIN 2"/>
    <property type="match status" value="1"/>
</dbReference>
<name>A0A1H3IN08_9EURY</name>
<proteinExistence type="predicted"/>
<dbReference type="Gene3D" id="3.50.30.50">
    <property type="entry name" value="Putative cyclase"/>
    <property type="match status" value="1"/>
</dbReference>
<sequence length="210" mass="22551">MSVDLTHSIETGMQTYPDDPTVEVQDHASHDADGYRVEALELGSHTGTHVDAPAHVIPDGKTLSAYPVDRFAFDAVRVDCRDLGPRDPIPPERVPETAADCLVLWTGWDEHWGTDRYLDHPYLSPEAARRCAERGLAVASDTLNPDPTPTPSAADGEPEGFAAHHALLEADCLVLENLTNLGAAADRFELRAYPLALGGDGAPVRAVGVV</sequence>
<dbReference type="GO" id="GO:0004061">
    <property type="term" value="F:arylformamidase activity"/>
    <property type="evidence" value="ECO:0007669"/>
    <property type="project" value="InterPro"/>
</dbReference>
<dbReference type="InterPro" id="IPR037175">
    <property type="entry name" value="KFase_sf"/>
</dbReference>
<organism evidence="2 3">
    <name type="scientific">Halobellus clavatus</name>
    <dbReference type="NCBI Taxonomy" id="660517"/>
    <lineage>
        <taxon>Archaea</taxon>
        <taxon>Methanobacteriati</taxon>
        <taxon>Methanobacteriota</taxon>
        <taxon>Stenosarchaea group</taxon>
        <taxon>Halobacteria</taxon>
        <taxon>Halobacteriales</taxon>
        <taxon>Haloferacaceae</taxon>
        <taxon>Halobellus</taxon>
    </lineage>
</organism>
<gene>
    <name evidence="2" type="ORF">SAMN04487946_11098</name>
</gene>
<feature type="region of interest" description="Disordered" evidence="1">
    <location>
        <begin position="1"/>
        <end position="27"/>
    </location>
</feature>
<dbReference type="GO" id="GO:0019441">
    <property type="term" value="P:L-tryptophan catabolic process to kynurenine"/>
    <property type="evidence" value="ECO:0007669"/>
    <property type="project" value="InterPro"/>
</dbReference>
<dbReference type="PANTHER" id="PTHR31118:SF32">
    <property type="entry name" value="KYNURENINE FORMAMIDASE"/>
    <property type="match status" value="1"/>
</dbReference>
<evidence type="ECO:0000313" key="3">
    <source>
        <dbReference type="Proteomes" id="UP000199170"/>
    </source>
</evidence>
<dbReference type="SUPFAM" id="SSF102198">
    <property type="entry name" value="Putative cyclase"/>
    <property type="match status" value="1"/>
</dbReference>
<dbReference type="InterPro" id="IPR007325">
    <property type="entry name" value="KFase/CYL"/>
</dbReference>
<accession>A0A1H3IN08</accession>
<dbReference type="Pfam" id="PF04199">
    <property type="entry name" value="Cyclase"/>
    <property type="match status" value="1"/>
</dbReference>
<protein>
    <submittedName>
        <fullName evidence="2">Kynurenine formamidase</fullName>
    </submittedName>
</protein>
<dbReference type="Proteomes" id="UP000199170">
    <property type="component" value="Unassembled WGS sequence"/>
</dbReference>
<dbReference type="EMBL" id="FNPB01000010">
    <property type="protein sequence ID" value="SDY29213.1"/>
    <property type="molecule type" value="Genomic_DNA"/>
</dbReference>
<dbReference type="RefSeq" id="WP_089768366.1">
    <property type="nucleotide sequence ID" value="NZ_FNPB01000010.1"/>
</dbReference>
<reference evidence="3" key="1">
    <citation type="submission" date="2016-10" db="EMBL/GenBank/DDBJ databases">
        <authorList>
            <person name="Varghese N."/>
            <person name="Submissions S."/>
        </authorList>
    </citation>
    <scope>NUCLEOTIDE SEQUENCE [LARGE SCALE GENOMIC DNA]</scope>
    <source>
        <strain evidence="3">CGMCC 1.10118</strain>
    </source>
</reference>